<dbReference type="InterPro" id="IPR017853">
    <property type="entry name" value="GH"/>
</dbReference>
<dbReference type="FunFam" id="3.20.20.80:FF:000023">
    <property type="entry name" value="heparanase-like protein 3"/>
    <property type="match status" value="1"/>
</dbReference>
<evidence type="ECO:0000256" key="1">
    <source>
        <dbReference type="ARBA" id="ARBA00004613"/>
    </source>
</evidence>
<dbReference type="GO" id="GO:0005765">
    <property type="term" value="C:lysosomal membrane"/>
    <property type="evidence" value="ECO:0007669"/>
    <property type="project" value="UniProtKB-SubCell"/>
</dbReference>
<name>A0A835UQL9_VANPL</name>
<evidence type="ECO:0000256" key="8">
    <source>
        <dbReference type="ARBA" id="ARBA00023228"/>
    </source>
</evidence>
<keyword evidence="8" id="KW-0458">Lysosome</keyword>
<gene>
    <name evidence="12" type="ORF">HPP92_017003</name>
</gene>
<feature type="non-terminal residue" evidence="12">
    <location>
        <position position="1"/>
    </location>
</feature>
<evidence type="ECO:0000256" key="10">
    <source>
        <dbReference type="ARBA" id="ARBA00055929"/>
    </source>
</evidence>
<comment type="caution">
    <text evidence="12">The sequence shown here is derived from an EMBL/GenBank/DDBJ whole genome shotgun (WGS) entry which is preliminary data.</text>
</comment>
<keyword evidence="5" id="KW-0378">Hydrolase</keyword>
<dbReference type="OrthoDB" id="7869097at2759"/>
<evidence type="ECO:0000256" key="3">
    <source>
        <dbReference type="ARBA" id="ARBA00022525"/>
    </source>
</evidence>
<evidence type="ECO:0000256" key="5">
    <source>
        <dbReference type="ARBA" id="ARBA00022801"/>
    </source>
</evidence>
<dbReference type="Pfam" id="PF03662">
    <property type="entry name" value="Glyco_hydro_79n"/>
    <property type="match status" value="1"/>
</dbReference>
<dbReference type="SUPFAM" id="SSF51445">
    <property type="entry name" value="(Trans)glycosidases"/>
    <property type="match status" value="1"/>
</dbReference>
<keyword evidence="6" id="KW-0472">Membrane</keyword>
<evidence type="ECO:0000256" key="7">
    <source>
        <dbReference type="ARBA" id="ARBA00023180"/>
    </source>
</evidence>
<dbReference type="AlphaFoldDB" id="A0A835UQL9"/>
<dbReference type="PANTHER" id="PTHR14363">
    <property type="entry name" value="HEPARANASE-RELATED"/>
    <property type="match status" value="1"/>
</dbReference>
<proteinExistence type="inferred from homology"/>
<feature type="chain" id="PRO_5032996004" description="Heparanase-like protein 3" evidence="11">
    <location>
        <begin position="32"/>
        <end position="389"/>
    </location>
</feature>
<dbReference type="Proteomes" id="UP000636800">
    <property type="component" value="Unassembled WGS sequence"/>
</dbReference>
<feature type="signal peptide" evidence="11">
    <location>
        <begin position="1"/>
        <end position="31"/>
    </location>
</feature>
<evidence type="ECO:0000256" key="2">
    <source>
        <dbReference type="ARBA" id="ARBA00009800"/>
    </source>
</evidence>
<keyword evidence="4 11" id="KW-0732">Signal</keyword>
<dbReference type="InterPro" id="IPR005199">
    <property type="entry name" value="Glyco_hydro_79"/>
</dbReference>
<keyword evidence="3" id="KW-0964">Secreted</keyword>
<evidence type="ECO:0000256" key="4">
    <source>
        <dbReference type="ARBA" id="ARBA00022729"/>
    </source>
</evidence>
<sequence>MAITVLPPLALRLLAVLLVFSAASLPAQTEGAYEVTLVTTVVDGEAVVSETDGHFVCATLDWRSAGMCRCGSCTWNHASILNLNLSTRVLLNAVKEFSPLKLRLGGSLEDMVTYQTDPDQICNPFVANASAYFGYSDGCLSLARWDELHEFFNKTGAAAVFGLNALNGRITLADGSLGGPWNHTNAESLIRYTAKKGYTMLGWEFGNELGGRKIKIQIHAAQYAEDVIKLKCLVDQIYQGLPNKPLVIAPASNYEENWFGEFIDLTKASNSVDVITHHLYSLGAGKDEDLVKKILDPLYLDGASSTFSNLSTLIKRTGTSAVAWVGEAGGAYNGGHHLVTDSFVSSFWYLDQLALTAKYGTKTYCRQSLIGECYGLLDTNTFKPNPDYY</sequence>
<evidence type="ECO:0008006" key="14">
    <source>
        <dbReference type="Google" id="ProtNLM"/>
    </source>
</evidence>
<comment type="subcellular location">
    <subcellularLocation>
        <location evidence="9">Lysosome membrane</location>
        <topology evidence="9">Peripheral membrane protein</topology>
    </subcellularLocation>
    <subcellularLocation>
        <location evidence="1">Secreted</location>
    </subcellularLocation>
</comment>
<organism evidence="12 13">
    <name type="scientific">Vanilla planifolia</name>
    <name type="common">Vanilla</name>
    <dbReference type="NCBI Taxonomy" id="51239"/>
    <lineage>
        <taxon>Eukaryota</taxon>
        <taxon>Viridiplantae</taxon>
        <taxon>Streptophyta</taxon>
        <taxon>Embryophyta</taxon>
        <taxon>Tracheophyta</taxon>
        <taxon>Spermatophyta</taxon>
        <taxon>Magnoliopsida</taxon>
        <taxon>Liliopsida</taxon>
        <taxon>Asparagales</taxon>
        <taxon>Orchidaceae</taxon>
        <taxon>Vanilloideae</taxon>
        <taxon>Vanilleae</taxon>
        <taxon>Vanilla</taxon>
    </lineage>
</organism>
<evidence type="ECO:0000256" key="9">
    <source>
        <dbReference type="ARBA" id="ARBA00023765"/>
    </source>
</evidence>
<dbReference type="GO" id="GO:0009505">
    <property type="term" value="C:plant-type cell wall"/>
    <property type="evidence" value="ECO:0007669"/>
    <property type="project" value="TreeGrafter"/>
</dbReference>
<reference evidence="12 13" key="1">
    <citation type="journal article" date="2020" name="Nat. Food">
        <title>A phased Vanilla planifolia genome enables genetic improvement of flavour and production.</title>
        <authorList>
            <person name="Hasing T."/>
            <person name="Tang H."/>
            <person name="Brym M."/>
            <person name="Khazi F."/>
            <person name="Huang T."/>
            <person name="Chambers A.H."/>
        </authorList>
    </citation>
    <scope>NUCLEOTIDE SEQUENCE [LARGE SCALE GENOMIC DNA]</scope>
    <source>
        <tissue evidence="12">Leaf</tissue>
    </source>
</reference>
<dbReference type="GO" id="GO:0005576">
    <property type="term" value="C:extracellular region"/>
    <property type="evidence" value="ECO:0007669"/>
    <property type="project" value="UniProtKB-SubCell"/>
</dbReference>
<keyword evidence="13" id="KW-1185">Reference proteome</keyword>
<evidence type="ECO:0000256" key="6">
    <source>
        <dbReference type="ARBA" id="ARBA00023136"/>
    </source>
</evidence>
<dbReference type="Gene3D" id="3.20.20.80">
    <property type="entry name" value="Glycosidases"/>
    <property type="match status" value="1"/>
</dbReference>
<evidence type="ECO:0000256" key="11">
    <source>
        <dbReference type="SAM" id="SignalP"/>
    </source>
</evidence>
<evidence type="ECO:0000313" key="13">
    <source>
        <dbReference type="Proteomes" id="UP000636800"/>
    </source>
</evidence>
<evidence type="ECO:0000313" key="12">
    <source>
        <dbReference type="EMBL" id="KAG0470303.1"/>
    </source>
</evidence>
<accession>A0A835UQL9</accession>
<protein>
    <recommendedName>
        <fullName evidence="14">Heparanase-like protein 3</fullName>
    </recommendedName>
</protein>
<dbReference type="PANTHER" id="PTHR14363:SF17">
    <property type="entry name" value="HEPARANASE-LIKE PROTEIN 3"/>
    <property type="match status" value="1"/>
</dbReference>
<keyword evidence="7" id="KW-0325">Glycoprotein</keyword>
<comment type="similarity">
    <text evidence="2">Belongs to the glycosyl hydrolase 79 family.</text>
</comment>
<dbReference type="EMBL" id="JADCNL010000008">
    <property type="protein sequence ID" value="KAG0470303.1"/>
    <property type="molecule type" value="Genomic_DNA"/>
</dbReference>
<comment type="function">
    <text evidence="10">Endoglycosidase which is a cell surface and extracellular matrix-degrading enzyme. Cleaves heparan sulfate proteoglycans (HSPGs) into heparan sulfate side chains and core proteoglycans.</text>
</comment>
<dbReference type="GO" id="GO:0004566">
    <property type="term" value="F:beta-glucuronidase activity"/>
    <property type="evidence" value="ECO:0007669"/>
    <property type="project" value="TreeGrafter"/>
</dbReference>